<organism evidence="2 3">
    <name type="scientific">Candidatus Accumulibacter meliphilus</name>
    <dbReference type="NCBI Taxonomy" id="2211374"/>
    <lineage>
        <taxon>Bacteria</taxon>
        <taxon>Pseudomonadati</taxon>
        <taxon>Pseudomonadota</taxon>
        <taxon>Betaproteobacteria</taxon>
        <taxon>Candidatus Accumulibacter</taxon>
    </lineage>
</organism>
<protein>
    <submittedName>
        <fullName evidence="2">HDOD domain-containing protein</fullName>
    </submittedName>
</protein>
<sequence>MNDQFLQNAFLFRQPILNRRQELAGYQLSFHSGEEVGDDDATARRGAGAPLCAAYSELGMRSALGNTSAYLGVDADFLQQEAIELLPPQGVVLELLLDGAPTQPTLTRCRALVERGYSLALSNYQGIDDHSRPLLSLVSVVKIDLHHADQARLEELAGSLRQLPLKLLAQAVDSHEQMECCRNLGFTLFQGRYFAQAEIVSGRRLSAAHATLIRLCNLVGRDVDTAVIEDAFKHEPALTLNLLRIVNSVGRLGNRSTQPVTSLRHAITLLGRRQLQRWLSLLLLAPGNNGNDSLDPSRSPLLQVAALRGRMMELLVAVGKPRDHKLSDLAFLTGILSMMPAALGLPIEEILEQIAVEREVGKALRQHEGLLGTILALLECFDDDDAACCDGLLARLPGNFDRQTLNTGLSAALSWLNSSGDED</sequence>
<dbReference type="Gene3D" id="1.10.3210.10">
    <property type="entry name" value="Hypothetical protein af1432"/>
    <property type="match status" value="1"/>
</dbReference>
<gene>
    <name evidence="2" type="ORF">DVS81_12880</name>
</gene>
<evidence type="ECO:0000259" key="1">
    <source>
        <dbReference type="PROSITE" id="PS51833"/>
    </source>
</evidence>
<dbReference type="Gene3D" id="3.20.20.450">
    <property type="entry name" value="EAL domain"/>
    <property type="match status" value="1"/>
</dbReference>
<name>A0A369XMY5_9PROT</name>
<dbReference type="PANTHER" id="PTHR33525:SF4">
    <property type="entry name" value="CYCLIC DI-GMP PHOSPHODIESTERASE CDGJ"/>
    <property type="match status" value="1"/>
</dbReference>
<dbReference type="SUPFAM" id="SSF109604">
    <property type="entry name" value="HD-domain/PDEase-like"/>
    <property type="match status" value="1"/>
</dbReference>
<dbReference type="PIRSF" id="PIRSF003180">
    <property type="entry name" value="DiGMPpdiest_YuxH"/>
    <property type="match status" value="1"/>
</dbReference>
<dbReference type="PANTHER" id="PTHR33525">
    <property type="match status" value="1"/>
</dbReference>
<dbReference type="SUPFAM" id="SSF141868">
    <property type="entry name" value="EAL domain-like"/>
    <property type="match status" value="1"/>
</dbReference>
<proteinExistence type="predicted"/>
<dbReference type="Proteomes" id="UP000253831">
    <property type="component" value="Unassembled WGS sequence"/>
</dbReference>
<reference evidence="2 3" key="1">
    <citation type="submission" date="2018-05" db="EMBL/GenBank/DDBJ databases">
        <title>Integrated omic analyses show evidence that a Ca. Accumulibacter phosphatis strain performs denitrification under micro-aerobic conditions.</title>
        <authorList>
            <person name="Camejo P.Y."/>
            <person name="Katherine M.D."/>
            <person name="Daniel N.R."/>
        </authorList>
    </citation>
    <scope>NUCLEOTIDE SEQUENCE [LARGE SCALE GENOMIC DNA]</scope>
    <source>
        <strain evidence="2">UW-LDO-IC</strain>
    </source>
</reference>
<dbReference type="InterPro" id="IPR014408">
    <property type="entry name" value="dGMP_Pdiesterase_EAL/HD-GYP"/>
</dbReference>
<evidence type="ECO:0000313" key="2">
    <source>
        <dbReference type="EMBL" id="RDE50152.1"/>
    </source>
</evidence>
<dbReference type="Pfam" id="PF08668">
    <property type="entry name" value="HDOD"/>
    <property type="match status" value="1"/>
</dbReference>
<dbReference type="InterPro" id="IPR013976">
    <property type="entry name" value="HDOD"/>
</dbReference>
<comment type="caution">
    <text evidence="2">The sequence shown here is derived from an EMBL/GenBank/DDBJ whole genome shotgun (WGS) entry which is preliminary data.</text>
</comment>
<evidence type="ECO:0000313" key="3">
    <source>
        <dbReference type="Proteomes" id="UP000253831"/>
    </source>
</evidence>
<dbReference type="AlphaFoldDB" id="A0A369XMY5"/>
<accession>A0A369XMY5</accession>
<dbReference type="EMBL" id="QPGA01000025">
    <property type="protein sequence ID" value="RDE50152.1"/>
    <property type="molecule type" value="Genomic_DNA"/>
</dbReference>
<feature type="domain" description="HDOD" evidence="1">
    <location>
        <begin position="205"/>
        <end position="413"/>
    </location>
</feature>
<dbReference type="PROSITE" id="PS51833">
    <property type="entry name" value="HDOD"/>
    <property type="match status" value="1"/>
</dbReference>
<dbReference type="InterPro" id="IPR052340">
    <property type="entry name" value="RNase_Y/CdgJ"/>
</dbReference>
<dbReference type="InterPro" id="IPR035919">
    <property type="entry name" value="EAL_sf"/>
</dbReference>